<dbReference type="OrthoDB" id="187863at2"/>
<protein>
    <recommendedName>
        <fullName evidence="4">Transmembrane protein</fullName>
    </recommendedName>
</protein>
<reference evidence="2 3" key="1">
    <citation type="submission" date="2018-05" db="EMBL/GenBank/DDBJ databases">
        <title>Complete Genome Sequence of Methylobacterium sp. 17Sr1-43.</title>
        <authorList>
            <person name="Srinivasan S."/>
        </authorList>
    </citation>
    <scope>NUCLEOTIDE SEQUENCE [LARGE SCALE GENOMIC DNA]</scope>
    <source>
        <strain evidence="2 3">17Sr1-43</strain>
    </source>
</reference>
<feature type="transmembrane region" description="Helical" evidence="1">
    <location>
        <begin position="116"/>
        <end position="138"/>
    </location>
</feature>
<evidence type="ECO:0008006" key="4">
    <source>
        <dbReference type="Google" id="ProtNLM"/>
    </source>
</evidence>
<keyword evidence="1" id="KW-0472">Membrane</keyword>
<evidence type="ECO:0000313" key="3">
    <source>
        <dbReference type="Proteomes" id="UP000246058"/>
    </source>
</evidence>
<dbReference type="Pfam" id="PF20554">
    <property type="entry name" value="DUF6766"/>
    <property type="match status" value="1"/>
</dbReference>
<feature type="transmembrane region" description="Helical" evidence="1">
    <location>
        <begin position="174"/>
        <end position="191"/>
    </location>
</feature>
<sequence>MARFLKDNGLTLAFFGLFLICIGGQAISGYALQTEDPAGQSRSSGLIAYLADPGFLKGVFSNWQAALLQLLVLIVFSVFLRQRGASHSRKPDDEAAAQGPRPGAPDRVGRPYSWTYANGLSLAFLGLFLLAFAAFFFANAASYNADRSRRGEAALDLAQSLVSADLWFQTFQTWQAEFFAMGMFLLLSIYLRQDGSAESKRLTARDDETGAVNE</sequence>
<feature type="transmembrane region" description="Helical" evidence="1">
    <location>
        <begin position="12"/>
        <end position="32"/>
    </location>
</feature>
<name>A0A2U8VPR8_9HYPH</name>
<evidence type="ECO:0000256" key="1">
    <source>
        <dbReference type="SAM" id="Phobius"/>
    </source>
</evidence>
<accession>A0A2U8VPR8</accession>
<organism evidence="2 3">
    <name type="scientific">Methylobacterium radiodurans</name>
    <dbReference type="NCBI Taxonomy" id="2202828"/>
    <lineage>
        <taxon>Bacteria</taxon>
        <taxon>Pseudomonadati</taxon>
        <taxon>Pseudomonadota</taxon>
        <taxon>Alphaproteobacteria</taxon>
        <taxon>Hyphomicrobiales</taxon>
        <taxon>Methylobacteriaceae</taxon>
        <taxon>Methylobacterium</taxon>
    </lineage>
</organism>
<keyword evidence="1" id="KW-0812">Transmembrane</keyword>
<dbReference type="EMBL" id="CP029551">
    <property type="protein sequence ID" value="AWN35603.1"/>
    <property type="molecule type" value="Genomic_DNA"/>
</dbReference>
<dbReference type="InterPro" id="IPR046657">
    <property type="entry name" value="DUF6766"/>
</dbReference>
<feature type="transmembrane region" description="Helical" evidence="1">
    <location>
        <begin position="63"/>
        <end position="80"/>
    </location>
</feature>
<dbReference type="Proteomes" id="UP000246058">
    <property type="component" value="Chromosome"/>
</dbReference>
<keyword evidence="3" id="KW-1185">Reference proteome</keyword>
<proteinExistence type="predicted"/>
<evidence type="ECO:0000313" key="2">
    <source>
        <dbReference type="EMBL" id="AWN35603.1"/>
    </source>
</evidence>
<keyword evidence="1" id="KW-1133">Transmembrane helix</keyword>
<dbReference type="KEGG" id="meti:DK427_07510"/>
<dbReference type="AlphaFoldDB" id="A0A2U8VPR8"/>
<gene>
    <name evidence="2" type="ORF">DK427_07510</name>
</gene>
<dbReference type="RefSeq" id="WP_109950720.1">
    <property type="nucleotide sequence ID" value="NZ_CP029551.1"/>
</dbReference>